<evidence type="ECO:0000256" key="2">
    <source>
        <dbReference type="ARBA" id="ARBA00022741"/>
    </source>
</evidence>
<name>A0ABN3CZK1_9ACTN</name>
<evidence type="ECO:0000256" key="6">
    <source>
        <dbReference type="SAM" id="MobiDB-lite"/>
    </source>
</evidence>
<comment type="caution">
    <text evidence="8">The sequence shown here is derived from an EMBL/GenBank/DDBJ whole genome shotgun (WGS) entry which is preliminary data.</text>
</comment>
<keyword evidence="1" id="KW-0808">Transferase</keyword>
<accession>A0ABN3CZK1</accession>
<organism evidence="8 9">
    <name type="scientific">Nonomuraea monospora</name>
    <dbReference type="NCBI Taxonomy" id="568818"/>
    <lineage>
        <taxon>Bacteria</taxon>
        <taxon>Bacillati</taxon>
        <taxon>Actinomycetota</taxon>
        <taxon>Actinomycetes</taxon>
        <taxon>Streptosporangiales</taxon>
        <taxon>Streptosporangiaceae</taxon>
        <taxon>Nonomuraea</taxon>
    </lineage>
</organism>
<dbReference type="Proteomes" id="UP001499843">
    <property type="component" value="Unassembled WGS sequence"/>
</dbReference>
<reference evidence="8 9" key="1">
    <citation type="journal article" date="2019" name="Int. J. Syst. Evol. Microbiol.">
        <title>The Global Catalogue of Microorganisms (GCM) 10K type strain sequencing project: providing services to taxonomists for standard genome sequencing and annotation.</title>
        <authorList>
            <consortium name="The Broad Institute Genomics Platform"/>
            <consortium name="The Broad Institute Genome Sequencing Center for Infectious Disease"/>
            <person name="Wu L."/>
            <person name="Ma J."/>
        </authorList>
    </citation>
    <scope>NUCLEOTIDE SEQUENCE [LARGE SCALE GENOMIC DNA]</scope>
    <source>
        <strain evidence="8 9">JCM 16114</strain>
    </source>
</reference>
<keyword evidence="2 5" id="KW-0547">Nucleotide-binding</keyword>
<keyword evidence="9" id="KW-1185">Reference proteome</keyword>
<dbReference type="Pfam" id="PF00069">
    <property type="entry name" value="Pkinase"/>
    <property type="match status" value="1"/>
</dbReference>
<evidence type="ECO:0000256" key="3">
    <source>
        <dbReference type="ARBA" id="ARBA00022777"/>
    </source>
</evidence>
<dbReference type="InterPro" id="IPR011009">
    <property type="entry name" value="Kinase-like_dom_sf"/>
</dbReference>
<dbReference type="PROSITE" id="PS00107">
    <property type="entry name" value="PROTEIN_KINASE_ATP"/>
    <property type="match status" value="1"/>
</dbReference>
<dbReference type="Gene3D" id="1.10.510.10">
    <property type="entry name" value="Transferase(Phosphotransferase) domain 1"/>
    <property type="match status" value="1"/>
</dbReference>
<dbReference type="InterPro" id="IPR008271">
    <property type="entry name" value="Ser/Thr_kinase_AS"/>
</dbReference>
<feature type="region of interest" description="Disordered" evidence="6">
    <location>
        <begin position="281"/>
        <end position="303"/>
    </location>
</feature>
<feature type="binding site" evidence="5">
    <location>
        <position position="38"/>
    </location>
    <ligand>
        <name>ATP</name>
        <dbReference type="ChEBI" id="CHEBI:30616"/>
    </ligand>
</feature>
<keyword evidence="4 5" id="KW-0067">ATP-binding</keyword>
<dbReference type="PROSITE" id="PS50011">
    <property type="entry name" value="PROTEIN_KINASE_DOM"/>
    <property type="match status" value="1"/>
</dbReference>
<evidence type="ECO:0000259" key="7">
    <source>
        <dbReference type="PROSITE" id="PS50011"/>
    </source>
</evidence>
<keyword evidence="3" id="KW-0418">Kinase</keyword>
<evidence type="ECO:0000256" key="4">
    <source>
        <dbReference type="ARBA" id="ARBA00022840"/>
    </source>
</evidence>
<dbReference type="InterPro" id="IPR000719">
    <property type="entry name" value="Prot_kinase_dom"/>
</dbReference>
<dbReference type="SMART" id="SM00220">
    <property type="entry name" value="S_TKc"/>
    <property type="match status" value="1"/>
</dbReference>
<evidence type="ECO:0000256" key="5">
    <source>
        <dbReference type="PROSITE-ProRule" id="PRU10141"/>
    </source>
</evidence>
<dbReference type="PANTHER" id="PTHR43289">
    <property type="entry name" value="MITOGEN-ACTIVATED PROTEIN KINASE KINASE KINASE 20-RELATED"/>
    <property type="match status" value="1"/>
</dbReference>
<feature type="domain" description="Protein kinase" evidence="7">
    <location>
        <begin position="10"/>
        <end position="260"/>
    </location>
</feature>
<proteinExistence type="predicted"/>
<dbReference type="Gene3D" id="3.30.200.20">
    <property type="entry name" value="Phosphorylase Kinase, domain 1"/>
    <property type="match status" value="1"/>
</dbReference>
<dbReference type="RefSeq" id="WP_344492727.1">
    <property type="nucleotide sequence ID" value="NZ_BAAAQX010000043.1"/>
</dbReference>
<protein>
    <recommendedName>
        <fullName evidence="7">Protein kinase domain-containing protein</fullName>
    </recommendedName>
</protein>
<evidence type="ECO:0000313" key="9">
    <source>
        <dbReference type="Proteomes" id="UP001499843"/>
    </source>
</evidence>
<evidence type="ECO:0000313" key="8">
    <source>
        <dbReference type="EMBL" id="GAA2214691.1"/>
    </source>
</evidence>
<dbReference type="InterPro" id="IPR017441">
    <property type="entry name" value="Protein_kinase_ATP_BS"/>
</dbReference>
<evidence type="ECO:0000256" key="1">
    <source>
        <dbReference type="ARBA" id="ARBA00022679"/>
    </source>
</evidence>
<gene>
    <name evidence="8" type="ORF">GCM10009850_101560</name>
</gene>
<sequence>MNGDRVIGGYTLRRLLGRGGMGEVHLAATPTGGLAAVKLIHPALAGDPAFLRRFEREVAAARRVARFCTAPVLDAGIDDGVAYLVTEYVKGPDLARAVHEQGPLTGGNLEALAVGVATALSAIHGAGVIHRDLKPANVLLSPLGPRVIDFGIARLVDHDALSSQVILGTPAFMAPEQARGEPLTPAADVFAWGGVIAFAGTGRLPFGGGDVLGRILHEEPRLDGLDPGIRGVVERALAKDARLRPTAEGLLAEMVGGTRLAAATEVVERAWTESVTADVRGTAWPAGSPAPAPPVGSARLAPPTPVAPADFAAPAMPTAAASSAPGAHAAPVASPAPAAPPAPAALGRGRRWWPWVAAAGSVALVLAVAAATLPGLTSQTWPYEAGFADGWAVGTSNAGSARLDGAGYELTVEPGWRLWKSAPVREPGNGVVVSAKATLEEGEGEYGVWCHGSASSGDRYEFAVSGAGKVTITKRGTGGRTLYGPADAPGKGTRRVVAECGQSGSKVTLRMWLDESLVAEVSDADAPYGPGEAGVHAASSATRQARVHFESFAARPTAREATAGTWDRRATARPAAYT</sequence>
<feature type="region of interest" description="Disordered" evidence="6">
    <location>
        <begin position="557"/>
        <end position="578"/>
    </location>
</feature>
<dbReference type="PROSITE" id="PS00108">
    <property type="entry name" value="PROTEIN_KINASE_ST"/>
    <property type="match status" value="1"/>
</dbReference>
<dbReference type="SUPFAM" id="SSF56112">
    <property type="entry name" value="Protein kinase-like (PK-like)"/>
    <property type="match status" value="1"/>
</dbReference>
<dbReference type="PANTHER" id="PTHR43289:SF34">
    <property type="entry name" value="SERINE_THREONINE-PROTEIN KINASE YBDM-RELATED"/>
    <property type="match status" value="1"/>
</dbReference>
<dbReference type="Gene3D" id="2.60.120.560">
    <property type="entry name" value="Exo-inulinase, domain 1"/>
    <property type="match status" value="1"/>
</dbReference>
<dbReference type="CDD" id="cd14014">
    <property type="entry name" value="STKc_PknB_like"/>
    <property type="match status" value="1"/>
</dbReference>
<dbReference type="EMBL" id="BAAAQX010000043">
    <property type="protein sequence ID" value="GAA2214691.1"/>
    <property type="molecule type" value="Genomic_DNA"/>
</dbReference>